<protein>
    <submittedName>
        <fullName evidence="1">Uncharacterized beta-barrel protein YwiB, DUF1934 family</fullName>
    </submittedName>
</protein>
<evidence type="ECO:0000313" key="2">
    <source>
        <dbReference type="Proteomes" id="UP000198584"/>
    </source>
</evidence>
<dbReference type="InterPro" id="IPR015231">
    <property type="entry name" value="DUF1934"/>
</dbReference>
<dbReference type="EMBL" id="FNQR01000007">
    <property type="protein sequence ID" value="SEA70908.1"/>
    <property type="molecule type" value="Genomic_DNA"/>
</dbReference>
<proteinExistence type="predicted"/>
<dbReference type="SUPFAM" id="SSF50814">
    <property type="entry name" value="Lipocalins"/>
    <property type="match status" value="1"/>
</dbReference>
<dbReference type="OrthoDB" id="2352933at2"/>
<dbReference type="STRING" id="571932.SAMN05421743_10793"/>
<name>A0A1H4DEA9_9BACI</name>
<evidence type="ECO:0000313" key="1">
    <source>
        <dbReference type="EMBL" id="SEA70908.1"/>
    </source>
</evidence>
<organism evidence="1 2">
    <name type="scientific">Thalassobacillus cyri</name>
    <dbReference type="NCBI Taxonomy" id="571932"/>
    <lineage>
        <taxon>Bacteria</taxon>
        <taxon>Bacillati</taxon>
        <taxon>Bacillota</taxon>
        <taxon>Bacilli</taxon>
        <taxon>Bacillales</taxon>
        <taxon>Bacillaceae</taxon>
        <taxon>Thalassobacillus</taxon>
    </lineage>
</organism>
<dbReference type="Pfam" id="PF09148">
    <property type="entry name" value="DUF1934"/>
    <property type="match status" value="1"/>
</dbReference>
<dbReference type="RefSeq" id="WP_093044875.1">
    <property type="nucleotide sequence ID" value="NZ_FNQR01000007.1"/>
</dbReference>
<dbReference type="Proteomes" id="UP000198584">
    <property type="component" value="Unassembled WGS sequence"/>
</dbReference>
<reference evidence="1 2" key="1">
    <citation type="submission" date="2016-10" db="EMBL/GenBank/DDBJ databases">
        <authorList>
            <person name="de Groot N.N."/>
        </authorList>
    </citation>
    <scope>NUCLEOTIDE SEQUENCE [LARGE SCALE GENOMIC DNA]</scope>
    <source>
        <strain evidence="1 2">CCM7597</strain>
    </source>
</reference>
<accession>A0A1H4DEA9</accession>
<keyword evidence="2" id="KW-1185">Reference proteome</keyword>
<gene>
    <name evidence="1" type="ORF">SAMN05421743_10793</name>
</gene>
<dbReference type="AlphaFoldDB" id="A0A1H4DEA9"/>
<dbReference type="InterPro" id="IPR012674">
    <property type="entry name" value="Calycin"/>
</dbReference>
<dbReference type="Gene3D" id="2.40.128.20">
    <property type="match status" value="1"/>
</dbReference>
<sequence>MSAAQTPVSIRLVTEIRDSGRKEEVVMEEQGGFFERGNTQVLKFTEHPDEGDPIDTMITIQPGKVSIKRSGAVKMHQIFRKKQATENNYHHTYGVFHMNTFTDQIEHQSLSQGSKGRLFISYQLTLNQEITQRHRLTLTYRKEETAQ</sequence>